<proteinExistence type="predicted"/>
<dbReference type="EMBL" id="JBHUDE010000018">
    <property type="protein sequence ID" value="MFD1607070.1"/>
    <property type="molecule type" value="Genomic_DNA"/>
</dbReference>
<evidence type="ECO:0000313" key="2">
    <source>
        <dbReference type="Proteomes" id="UP001597221"/>
    </source>
</evidence>
<sequence>MGEFLIKNNLQAQGFPVIESDLVFIKDILLTVQKAEQPLANAPYLNMEVPITVVDKELLK</sequence>
<evidence type="ECO:0000313" key="1">
    <source>
        <dbReference type="EMBL" id="MFD1607070.1"/>
    </source>
</evidence>
<dbReference type="Proteomes" id="UP001597221">
    <property type="component" value="Unassembled WGS sequence"/>
</dbReference>
<gene>
    <name evidence="1" type="ORF">ACFSBH_05320</name>
</gene>
<name>A0ABW4HQW4_9BACI</name>
<dbReference type="RefSeq" id="WP_251511888.1">
    <property type="nucleotide sequence ID" value="NZ_JAMBON010000003.1"/>
</dbReference>
<comment type="caution">
    <text evidence="1">The sequence shown here is derived from an EMBL/GenBank/DDBJ whole genome shotgun (WGS) entry which is preliminary data.</text>
</comment>
<protein>
    <submittedName>
        <fullName evidence="1">Uncharacterized protein</fullName>
    </submittedName>
</protein>
<accession>A0ABW4HQW4</accession>
<keyword evidence="2" id="KW-1185">Reference proteome</keyword>
<reference evidence="2" key="1">
    <citation type="journal article" date="2019" name="Int. J. Syst. Evol. Microbiol.">
        <title>The Global Catalogue of Microorganisms (GCM) 10K type strain sequencing project: providing services to taxonomists for standard genome sequencing and annotation.</title>
        <authorList>
            <consortium name="The Broad Institute Genomics Platform"/>
            <consortium name="The Broad Institute Genome Sequencing Center for Infectious Disease"/>
            <person name="Wu L."/>
            <person name="Ma J."/>
        </authorList>
    </citation>
    <scope>NUCLEOTIDE SEQUENCE [LARGE SCALE GENOMIC DNA]</scope>
    <source>
        <strain evidence="2">CGMCC 1.12376</strain>
    </source>
</reference>
<organism evidence="1 2">
    <name type="scientific">Oceanobacillus luteolus</name>
    <dbReference type="NCBI Taxonomy" id="1274358"/>
    <lineage>
        <taxon>Bacteria</taxon>
        <taxon>Bacillati</taxon>
        <taxon>Bacillota</taxon>
        <taxon>Bacilli</taxon>
        <taxon>Bacillales</taxon>
        <taxon>Bacillaceae</taxon>
        <taxon>Oceanobacillus</taxon>
    </lineage>
</organism>